<organism evidence="8 9">
    <name type="scientific">Pseudooceanicola lipolyticus</name>
    <dbReference type="NCBI Taxonomy" id="2029104"/>
    <lineage>
        <taxon>Bacteria</taxon>
        <taxon>Pseudomonadati</taxon>
        <taxon>Pseudomonadota</taxon>
        <taxon>Alphaproteobacteria</taxon>
        <taxon>Rhodobacterales</taxon>
        <taxon>Paracoccaceae</taxon>
        <taxon>Pseudooceanicola</taxon>
    </lineage>
</organism>
<proteinExistence type="inferred from homology"/>
<evidence type="ECO:0000256" key="4">
    <source>
        <dbReference type="ARBA" id="ARBA00022989"/>
    </source>
</evidence>
<feature type="transmembrane region" description="Helical" evidence="6">
    <location>
        <begin position="243"/>
        <end position="269"/>
    </location>
</feature>
<dbReference type="PROSITE" id="PS50928">
    <property type="entry name" value="ABC_TM1"/>
    <property type="match status" value="1"/>
</dbReference>
<dbReference type="OrthoDB" id="7820570at2"/>
<feature type="transmembrane region" description="Helical" evidence="6">
    <location>
        <begin position="377"/>
        <end position="399"/>
    </location>
</feature>
<gene>
    <name evidence="8" type="primary">phnE</name>
    <name evidence="8" type="ORF">CVM52_19770</name>
</gene>
<keyword evidence="4 6" id="KW-1133">Transmembrane helix</keyword>
<dbReference type="PANTHER" id="PTHR30043:SF9">
    <property type="entry name" value="PHOSPHONATES TRANSPORT SYSTEM PERMEASE PROTEIN"/>
    <property type="match status" value="1"/>
</dbReference>
<dbReference type="Gene3D" id="1.10.3720.10">
    <property type="entry name" value="MetI-like"/>
    <property type="match status" value="1"/>
</dbReference>
<accession>A0A2M8IWQ1</accession>
<keyword evidence="5 6" id="KW-0472">Membrane</keyword>
<dbReference type="GO" id="GO:0005886">
    <property type="term" value="C:plasma membrane"/>
    <property type="evidence" value="ECO:0007669"/>
    <property type="project" value="UniProtKB-SubCell"/>
</dbReference>
<feature type="domain" description="ABC transmembrane type-1" evidence="7">
    <location>
        <begin position="239"/>
        <end position="423"/>
    </location>
</feature>
<protein>
    <submittedName>
        <fullName evidence="8">Phosphonate ABC transporter, permease protein PhnE</fullName>
    </submittedName>
</protein>
<dbReference type="RefSeq" id="WP_100164153.1">
    <property type="nucleotide sequence ID" value="NZ_PGTB01000128.1"/>
</dbReference>
<reference evidence="8 9" key="1">
    <citation type="journal article" date="2018" name="Int. J. Syst. Evol. Microbiol.">
        <title>Pseudooceanicola lipolyticus sp. nov., a marine alphaproteobacterium, reclassification of Oceanicola flagellatus as Pseudooceanicola flagellatus comb. nov. and emended description of the genus Pseudooceanicola.</title>
        <authorList>
            <person name="Huang M.-M."/>
            <person name="Guo L.-L."/>
            <person name="Wu Y.-H."/>
            <person name="Lai Q.-L."/>
            <person name="Shao Z.-Z."/>
            <person name="Wang C.-S."/>
            <person name="Wu M."/>
            <person name="Xu X.-W."/>
        </authorList>
    </citation>
    <scope>NUCLEOTIDE SEQUENCE [LARGE SCALE GENOMIC DNA]</scope>
    <source>
        <strain evidence="8 9">157</strain>
    </source>
</reference>
<keyword evidence="2 6" id="KW-0813">Transport</keyword>
<dbReference type="AlphaFoldDB" id="A0A2M8IWQ1"/>
<keyword evidence="3 6" id="KW-0812">Transmembrane</keyword>
<comment type="similarity">
    <text evidence="6">Belongs to the binding-protein-dependent transport system permease family.</text>
</comment>
<dbReference type="InterPro" id="IPR005769">
    <property type="entry name" value="PhnE/PtxC"/>
</dbReference>
<dbReference type="SUPFAM" id="SSF161098">
    <property type="entry name" value="MetI-like"/>
    <property type="match status" value="1"/>
</dbReference>
<dbReference type="InterPro" id="IPR000515">
    <property type="entry name" value="MetI-like"/>
</dbReference>
<sequence length="438" mass="48168">MTDTALYAAADRSFARKRLIAFAIPAVILLYLAYVFLAFDIPGLAQRARLDNAQTLMADIYSYKTHVTRDNRSGEVTVAIEGERRGTYPQGQAPDWVTLEGARTVIDLGGGNRVTFLPDAALSFEIAGYGTVAARIDGRQVVADLPEDLPDWVSLSRSRLDLRTPAGRVSLTRNRTEVFRYAFGWELFFFTLDSPYHGVSPAALAFGPQLDPARSNLAGAWADFWGNAMWHHADVAWAIFETILMAFLGTFGAAIVALPLAFLAAKNFAPLRSLRFLFRRIFDFQRGVDALIWTILLSRAFGPGPLTGALAILLTDTGSFGKIFSEALENVDKKQIDGVTSTGAKPVQRYRFGVIPQVTPVLLSQVLYFLESNTRSATIIGAITGGGIGLLLTQAMITQKDWEEVTYYIVLVVLMVMAMDSLSGWLRRRLIRGDDGGH</sequence>
<evidence type="ECO:0000313" key="9">
    <source>
        <dbReference type="Proteomes" id="UP000231553"/>
    </source>
</evidence>
<evidence type="ECO:0000256" key="3">
    <source>
        <dbReference type="ARBA" id="ARBA00022692"/>
    </source>
</evidence>
<dbReference type="PANTHER" id="PTHR30043">
    <property type="entry name" value="PHOSPHONATES TRANSPORT SYSTEM PERMEASE PROTEIN"/>
    <property type="match status" value="1"/>
</dbReference>
<dbReference type="InterPro" id="IPR035906">
    <property type="entry name" value="MetI-like_sf"/>
</dbReference>
<dbReference type="CDD" id="cd06261">
    <property type="entry name" value="TM_PBP2"/>
    <property type="match status" value="1"/>
</dbReference>
<dbReference type="NCBIfam" id="TIGR01097">
    <property type="entry name" value="PhnE"/>
    <property type="match status" value="1"/>
</dbReference>
<evidence type="ECO:0000259" key="7">
    <source>
        <dbReference type="PROSITE" id="PS50928"/>
    </source>
</evidence>
<dbReference type="EMBL" id="PGTB01000128">
    <property type="protein sequence ID" value="PJE34934.1"/>
    <property type="molecule type" value="Genomic_DNA"/>
</dbReference>
<comment type="caution">
    <text evidence="8">The sequence shown here is derived from an EMBL/GenBank/DDBJ whole genome shotgun (WGS) entry which is preliminary data.</text>
</comment>
<dbReference type="GO" id="GO:0015416">
    <property type="term" value="F:ABC-type phosphonate transporter activity"/>
    <property type="evidence" value="ECO:0007669"/>
    <property type="project" value="InterPro"/>
</dbReference>
<feature type="transmembrane region" description="Helical" evidence="6">
    <location>
        <begin position="405"/>
        <end position="426"/>
    </location>
</feature>
<comment type="subcellular location">
    <subcellularLocation>
        <location evidence="1 6">Cell membrane</location>
        <topology evidence="1 6">Multi-pass membrane protein</topology>
    </subcellularLocation>
</comment>
<keyword evidence="9" id="KW-1185">Reference proteome</keyword>
<dbReference type="Pfam" id="PF00528">
    <property type="entry name" value="BPD_transp_1"/>
    <property type="match status" value="1"/>
</dbReference>
<dbReference type="Proteomes" id="UP000231553">
    <property type="component" value="Unassembled WGS sequence"/>
</dbReference>
<feature type="transmembrane region" description="Helical" evidence="6">
    <location>
        <begin position="19"/>
        <end position="39"/>
    </location>
</feature>
<evidence type="ECO:0000313" key="8">
    <source>
        <dbReference type="EMBL" id="PJE34934.1"/>
    </source>
</evidence>
<evidence type="ECO:0000256" key="1">
    <source>
        <dbReference type="ARBA" id="ARBA00004651"/>
    </source>
</evidence>
<evidence type="ECO:0000256" key="6">
    <source>
        <dbReference type="RuleBase" id="RU363032"/>
    </source>
</evidence>
<evidence type="ECO:0000256" key="5">
    <source>
        <dbReference type="ARBA" id="ARBA00023136"/>
    </source>
</evidence>
<evidence type="ECO:0000256" key="2">
    <source>
        <dbReference type="ARBA" id="ARBA00022448"/>
    </source>
</evidence>
<name>A0A2M8IWQ1_9RHOB</name>